<keyword evidence="1" id="KW-0472">Membrane</keyword>
<keyword evidence="1" id="KW-1133">Transmembrane helix</keyword>
<dbReference type="RefSeq" id="XP_067757127.1">
    <property type="nucleotide sequence ID" value="XM_067900927.1"/>
</dbReference>
<feature type="signal peptide" evidence="2">
    <location>
        <begin position="1"/>
        <end position="22"/>
    </location>
</feature>
<dbReference type="KEGG" id="phet:94291004"/>
<dbReference type="GeneID" id="94291004"/>
<name>A0A836I7T0_9TRYP</name>
<dbReference type="EMBL" id="JAFJZO010000023">
    <property type="protein sequence ID" value="KAG5504504.1"/>
    <property type="molecule type" value="Genomic_DNA"/>
</dbReference>
<evidence type="ECO:0008006" key="5">
    <source>
        <dbReference type="Google" id="ProtNLM"/>
    </source>
</evidence>
<proteinExistence type="predicted"/>
<protein>
    <recommendedName>
        <fullName evidence="5">NADH dehydrogenase subunit 4</fullName>
    </recommendedName>
</protein>
<comment type="caution">
    <text evidence="3">The sequence shown here is derived from an EMBL/GenBank/DDBJ whole genome shotgun (WGS) entry which is preliminary data.</text>
</comment>
<reference evidence="3 4" key="1">
    <citation type="submission" date="2021-02" db="EMBL/GenBank/DDBJ databases">
        <title>Porcisia hertigi Genome sequencing and assembly.</title>
        <authorList>
            <person name="Almutairi H."/>
            <person name="Gatherer D."/>
        </authorList>
    </citation>
    <scope>NUCLEOTIDE SEQUENCE [LARGE SCALE GENOMIC DNA]</scope>
    <source>
        <strain evidence="3 4">C119</strain>
    </source>
</reference>
<dbReference type="Proteomes" id="UP000674318">
    <property type="component" value="Unassembled WGS sequence"/>
</dbReference>
<gene>
    <name evidence="3" type="ORF">JKF63_04956</name>
</gene>
<feature type="transmembrane region" description="Helical" evidence="1">
    <location>
        <begin position="61"/>
        <end position="79"/>
    </location>
</feature>
<sequence>MMLYVICISLLTFLSTFMVADTVSNTWPLLSRGRVALTSCSVWVAAFVLTMLGADNWLMTLGLLHAVTFCFCGFLLRGGDNAARSFLTHDFVRFPVVTFLPALLMLYMLGGWLQ</sequence>
<organism evidence="3 4">
    <name type="scientific">Porcisia hertigi</name>
    <dbReference type="NCBI Taxonomy" id="2761500"/>
    <lineage>
        <taxon>Eukaryota</taxon>
        <taxon>Discoba</taxon>
        <taxon>Euglenozoa</taxon>
        <taxon>Kinetoplastea</taxon>
        <taxon>Metakinetoplastina</taxon>
        <taxon>Trypanosomatida</taxon>
        <taxon>Trypanosomatidae</taxon>
        <taxon>Leishmaniinae</taxon>
        <taxon>Porcisia</taxon>
    </lineage>
</organism>
<dbReference type="AlphaFoldDB" id="A0A836I7T0"/>
<evidence type="ECO:0000256" key="1">
    <source>
        <dbReference type="SAM" id="Phobius"/>
    </source>
</evidence>
<feature type="transmembrane region" description="Helical" evidence="1">
    <location>
        <begin position="91"/>
        <end position="113"/>
    </location>
</feature>
<accession>A0A836I7T0</accession>
<dbReference type="OrthoDB" id="270488at2759"/>
<keyword evidence="1" id="KW-0812">Transmembrane</keyword>
<keyword evidence="4" id="KW-1185">Reference proteome</keyword>
<feature type="chain" id="PRO_5032271781" description="NADH dehydrogenase subunit 4" evidence="2">
    <location>
        <begin position="23"/>
        <end position="114"/>
    </location>
</feature>
<evidence type="ECO:0000313" key="4">
    <source>
        <dbReference type="Proteomes" id="UP000674318"/>
    </source>
</evidence>
<evidence type="ECO:0000256" key="2">
    <source>
        <dbReference type="SAM" id="SignalP"/>
    </source>
</evidence>
<evidence type="ECO:0000313" key="3">
    <source>
        <dbReference type="EMBL" id="KAG5504504.1"/>
    </source>
</evidence>
<keyword evidence="2" id="KW-0732">Signal</keyword>